<keyword evidence="2" id="KW-1185">Reference proteome</keyword>
<sequence>MAVCTSQKVTQGRTRPVTRAYPRVTRAYPLDHTGV</sequence>
<dbReference type="AlphaFoldDB" id="A0A0B0NDQ1"/>
<proteinExistence type="predicted"/>
<protein>
    <submittedName>
        <fullName evidence="1">Uncharacterized protein</fullName>
    </submittedName>
</protein>
<dbReference type="EMBL" id="KN394958">
    <property type="protein sequence ID" value="KHG10975.1"/>
    <property type="molecule type" value="Genomic_DNA"/>
</dbReference>
<name>A0A0B0NDQ1_GOSAR</name>
<dbReference type="Proteomes" id="UP000032142">
    <property type="component" value="Unassembled WGS sequence"/>
</dbReference>
<evidence type="ECO:0000313" key="2">
    <source>
        <dbReference type="Proteomes" id="UP000032142"/>
    </source>
</evidence>
<gene>
    <name evidence="1" type="ORF">F383_12977</name>
</gene>
<reference evidence="2" key="1">
    <citation type="submission" date="2014-09" db="EMBL/GenBank/DDBJ databases">
        <authorList>
            <person name="Mudge J."/>
            <person name="Ramaraj T."/>
            <person name="Lindquist I.E."/>
            <person name="Bharti A.K."/>
            <person name="Sundararajan A."/>
            <person name="Cameron C.T."/>
            <person name="Woodward J.E."/>
            <person name="May G.D."/>
            <person name="Brubaker C."/>
            <person name="Broadhvest J."/>
            <person name="Wilkins T.A."/>
        </authorList>
    </citation>
    <scope>NUCLEOTIDE SEQUENCE</scope>
    <source>
        <strain evidence="2">cv. AKA8401</strain>
    </source>
</reference>
<accession>A0A0B0NDQ1</accession>
<organism evidence="1 2">
    <name type="scientific">Gossypium arboreum</name>
    <name type="common">Tree cotton</name>
    <name type="synonym">Gossypium nanking</name>
    <dbReference type="NCBI Taxonomy" id="29729"/>
    <lineage>
        <taxon>Eukaryota</taxon>
        <taxon>Viridiplantae</taxon>
        <taxon>Streptophyta</taxon>
        <taxon>Embryophyta</taxon>
        <taxon>Tracheophyta</taxon>
        <taxon>Spermatophyta</taxon>
        <taxon>Magnoliopsida</taxon>
        <taxon>eudicotyledons</taxon>
        <taxon>Gunneridae</taxon>
        <taxon>Pentapetalae</taxon>
        <taxon>rosids</taxon>
        <taxon>malvids</taxon>
        <taxon>Malvales</taxon>
        <taxon>Malvaceae</taxon>
        <taxon>Malvoideae</taxon>
        <taxon>Gossypium</taxon>
    </lineage>
</organism>
<evidence type="ECO:0000313" key="1">
    <source>
        <dbReference type="EMBL" id="KHG10975.1"/>
    </source>
</evidence>